<name>A0ACA9NVP3_9GLOM</name>
<organism evidence="1 2">
    <name type="scientific">Acaulospora colombiana</name>
    <dbReference type="NCBI Taxonomy" id="27376"/>
    <lineage>
        <taxon>Eukaryota</taxon>
        <taxon>Fungi</taxon>
        <taxon>Fungi incertae sedis</taxon>
        <taxon>Mucoromycota</taxon>
        <taxon>Glomeromycotina</taxon>
        <taxon>Glomeromycetes</taxon>
        <taxon>Diversisporales</taxon>
        <taxon>Acaulosporaceae</taxon>
        <taxon>Acaulospora</taxon>
    </lineage>
</organism>
<evidence type="ECO:0000313" key="1">
    <source>
        <dbReference type="EMBL" id="CAG8675666.1"/>
    </source>
</evidence>
<reference evidence="1" key="1">
    <citation type="submission" date="2021-06" db="EMBL/GenBank/DDBJ databases">
        <authorList>
            <person name="Kallberg Y."/>
            <person name="Tangrot J."/>
            <person name="Rosling A."/>
        </authorList>
    </citation>
    <scope>NUCLEOTIDE SEQUENCE</scope>
    <source>
        <strain evidence="1">CL356</strain>
    </source>
</reference>
<comment type="caution">
    <text evidence="1">The sequence shown here is derived from an EMBL/GenBank/DDBJ whole genome shotgun (WGS) entry which is preliminary data.</text>
</comment>
<feature type="non-terminal residue" evidence="1">
    <location>
        <position position="419"/>
    </location>
</feature>
<dbReference type="Proteomes" id="UP000789525">
    <property type="component" value="Unassembled WGS sequence"/>
</dbReference>
<feature type="non-terminal residue" evidence="1">
    <location>
        <position position="1"/>
    </location>
</feature>
<proteinExistence type="predicted"/>
<protein>
    <submittedName>
        <fullName evidence="1">1231_t:CDS:1</fullName>
    </submittedName>
</protein>
<keyword evidence="2" id="KW-1185">Reference proteome</keyword>
<accession>A0ACA9NVP3</accession>
<gene>
    <name evidence="1" type="ORF">ACOLOM_LOCUS9122</name>
</gene>
<evidence type="ECO:0000313" key="2">
    <source>
        <dbReference type="Proteomes" id="UP000789525"/>
    </source>
</evidence>
<sequence>LLERSMMISKTIRDMTRRVYEKGGHEWEKGNRVKRTVQSTEAFLAPKRTPERADSSRRDGRGARALGRYTKDRAPLDEDLDPVVDKRRNAFGRKGGGQGDRNGLTVGVIVEDDLGRERDGKRPSIRAGQSTQFQKGQLICSYGHEISPHLQHKTTNIQMHGAFYDILVKVERVVRWNACSSLDDGLEALEPDAEGVDVPERLEVVVGVVWPALWDRRADAGPLLDVLRDEMDARMWFGIESCNISTGTTSISGLSTSYLFQKPAATTAPTQPAAAAAPNAPFVLNGAAKFNDLPTPIQDLLNDTEALIQGGLNASKDLKGRKLGDAIVTNTATSRQIFHDLTSSSNTLQADDLFAKNLREKVDQAVQDVIVCSQIIEGFRESGIQHPNLKTNAQYPLEFFHRLADQMQERLARYKAIVD</sequence>
<dbReference type="EMBL" id="CAJVPT010025608">
    <property type="protein sequence ID" value="CAG8675666.1"/>
    <property type="molecule type" value="Genomic_DNA"/>
</dbReference>